<keyword evidence="3" id="KW-0808">Transferase</keyword>
<dbReference type="Proteomes" id="UP000024942">
    <property type="component" value="Unassembled WGS sequence"/>
</dbReference>
<dbReference type="Gene3D" id="3.30.450.20">
    <property type="entry name" value="PAS domain"/>
    <property type="match status" value="1"/>
</dbReference>
<dbReference type="STRING" id="1280953.HOC_13799"/>
<dbReference type="GO" id="GO:0016301">
    <property type="term" value="F:kinase activity"/>
    <property type="evidence" value="ECO:0007669"/>
    <property type="project" value="UniProtKB-KW"/>
</dbReference>
<evidence type="ECO:0000259" key="2">
    <source>
        <dbReference type="Pfam" id="PF08447"/>
    </source>
</evidence>
<dbReference type="PATRIC" id="fig|1280953.3.peg.2776"/>
<dbReference type="EMBL" id="ARYL01000021">
    <property type="protein sequence ID" value="KDA01850.1"/>
    <property type="molecule type" value="Genomic_DNA"/>
</dbReference>
<comment type="caution">
    <text evidence="3">The sequence shown here is derived from an EMBL/GenBank/DDBJ whole genome shotgun (WGS) entry which is preliminary data.</text>
</comment>
<dbReference type="AlphaFoldDB" id="A0A059G5K0"/>
<dbReference type="OrthoDB" id="7617625at2"/>
<evidence type="ECO:0000256" key="1">
    <source>
        <dbReference type="SAM" id="Phobius"/>
    </source>
</evidence>
<proteinExistence type="predicted"/>
<keyword evidence="3" id="KW-0418">Kinase</keyword>
<name>A0A059G5K0_9PROT</name>
<keyword evidence="1" id="KW-0812">Transmembrane</keyword>
<dbReference type="InterPro" id="IPR013655">
    <property type="entry name" value="PAS_fold_3"/>
</dbReference>
<feature type="transmembrane region" description="Helical" evidence="1">
    <location>
        <begin position="307"/>
        <end position="325"/>
    </location>
</feature>
<feature type="domain" description="PAS fold-3" evidence="2">
    <location>
        <begin position="367"/>
        <end position="452"/>
    </location>
</feature>
<evidence type="ECO:0000313" key="3">
    <source>
        <dbReference type="EMBL" id="KDA01850.1"/>
    </source>
</evidence>
<dbReference type="SUPFAM" id="SSF55785">
    <property type="entry name" value="PYP-like sensor domain (PAS domain)"/>
    <property type="match status" value="1"/>
</dbReference>
<accession>A0A059G5K0</accession>
<sequence>MIHTPPPAADTARPGGLMRLARRLERSDPFLMRAVQAAALIGCVVGVLIYAWQVVGDDISTTRSALAETAWTGEVAVEADLARIYAAGTEASPVIAAAMAENVPASEQRALQVKINQQLADTPVTAIIIPGADGAAPRVFGEMPSGAEGALAPRPYSRRAGREALELELVSVGPGRAAVYHDLALTDGRQVPAVLVLRSGAFQSALSAGSVAGKHWRAALLNRDGDPVVTASDRGATFTAADLNLASTALGWVPLHGDDIPAASQVSGEDASRFIEARGIAGGALQLVYIGTEPPVVAVLAARRFEFMALFGASLLAVLLAVSVIQNEWQRQDREVRDADLSSALADITCDLLSAGVIDWSVAEGTVTYSEGWADMFAQGVEPTSEDIFDWIARIHPDDRLEARHVYQRMLEGDASELVHRLRVRMSTGLWVQVVERGRALLGAGGTIKRIILVQTTEPVDGSMLRNVFGENKVADSLTG</sequence>
<organism evidence="3 4">
    <name type="scientific">Hyphomonas oceanitis SCH89</name>
    <dbReference type="NCBI Taxonomy" id="1280953"/>
    <lineage>
        <taxon>Bacteria</taxon>
        <taxon>Pseudomonadati</taxon>
        <taxon>Pseudomonadota</taxon>
        <taxon>Alphaproteobacteria</taxon>
        <taxon>Hyphomonadales</taxon>
        <taxon>Hyphomonadaceae</taxon>
        <taxon>Hyphomonas</taxon>
    </lineage>
</organism>
<keyword evidence="4" id="KW-1185">Reference proteome</keyword>
<dbReference type="InterPro" id="IPR035965">
    <property type="entry name" value="PAS-like_dom_sf"/>
</dbReference>
<feature type="transmembrane region" description="Helical" evidence="1">
    <location>
        <begin position="30"/>
        <end position="52"/>
    </location>
</feature>
<dbReference type="RefSeq" id="WP_035539528.1">
    <property type="nucleotide sequence ID" value="NZ_ARYL01000021.1"/>
</dbReference>
<keyword evidence="1" id="KW-1133">Transmembrane helix</keyword>
<evidence type="ECO:0000313" key="4">
    <source>
        <dbReference type="Proteomes" id="UP000024942"/>
    </source>
</evidence>
<reference evidence="3 4" key="1">
    <citation type="journal article" date="2014" name="Antonie Van Leeuwenhoek">
        <title>Hyphomonas beringensis sp. nov. and Hyphomonas chukchiensis sp. nov., isolated from surface seawater of the Bering Sea and Chukchi Sea.</title>
        <authorList>
            <person name="Li C."/>
            <person name="Lai Q."/>
            <person name="Li G."/>
            <person name="Dong C."/>
            <person name="Wang J."/>
            <person name="Liao Y."/>
            <person name="Shao Z."/>
        </authorList>
    </citation>
    <scope>NUCLEOTIDE SEQUENCE [LARGE SCALE GENOMIC DNA]</scope>
    <source>
        <strain evidence="3 4">SCH89</strain>
    </source>
</reference>
<dbReference type="Pfam" id="PF08447">
    <property type="entry name" value="PAS_3"/>
    <property type="match status" value="1"/>
</dbReference>
<protein>
    <submittedName>
        <fullName evidence="3">Putative histidine kinase/response regulator fusion protein</fullName>
    </submittedName>
</protein>
<keyword evidence="1" id="KW-0472">Membrane</keyword>
<gene>
    <name evidence="3" type="ORF">HOC_13799</name>
</gene>